<dbReference type="EC" id="1.7.1.13" evidence="5"/>
<feature type="region of interest" description="Disordered" evidence="6">
    <location>
        <begin position="1"/>
        <end position="23"/>
    </location>
</feature>
<evidence type="ECO:0000256" key="1">
    <source>
        <dbReference type="ARBA" id="ARBA00022490"/>
    </source>
</evidence>
<feature type="binding site" evidence="5">
    <location>
        <begin position="92"/>
        <end position="94"/>
    </location>
    <ligand>
        <name>substrate</name>
    </ligand>
</feature>
<dbReference type="Pfam" id="PF14819">
    <property type="entry name" value="QueF_N"/>
    <property type="match status" value="1"/>
</dbReference>
<accession>A0AA37WPM5</accession>
<dbReference type="AlphaFoldDB" id="A0AA37WPM5"/>
<dbReference type="GO" id="GO:0005737">
    <property type="term" value="C:cytoplasm"/>
    <property type="evidence" value="ECO:0007669"/>
    <property type="project" value="UniProtKB-SubCell"/>
</dbReference>
<feature type="binding site" evidence="5">
    <location>
        <begin position="246"/>
        <end position="247"/>
    </location>
    <ligand>
        <name>substrate</name>
    </ligand>
</feature>
<evidence type="ECO:0000256" key="2">
    <source>
        <dbReference type="ARBA" id="ARBA00022785"/>
    </source>
</evidence>
<keyword evidence="1 5" id="KW-0963">Cytoplasm</keyword>
<dbReference type="Pfam" id="PF14489">
    <property type="entry name" value="QueF"/>
    <property type="match status" value="1"/>
</dbReference>
<name>A0AA37WPM5_9GAMM</name>
<dbReference type="GO" id="GO:0033739">
    <property type="term" value="F:preQ1 synthase activity"/>
    <property type="evidence" value="ECO:0007669"/>
    <property type="project" value="UniProtKB-UniRule"/>
</dbReference>
<evidence type="ECO:0000256" key="5">
    <source>
        <dbReference type="HAMAP-Rule" id="MF_00817"/>
    </source>
</evidence>
<keyword evidence="9" id="KW-1185">Reference proteome</keyword>
<dbReference type="Gene3D" id="3.30.1130.10">
    <property type="match status" value="2"/>
</dbReference>
<dbReference type="RefSeq" id="WP_232592419.1">
    <property type="nucleotide sequence ID" value="NZ_BSPD01000042.1"/>
</dbReference>
<comment type="catalytic activity">
    <reaction evidence="5">
        <text>7-aminomethyl-7-carbaguanine + 2 NADP(+) = 7-cyano-7-carbaguanine + 2 NADPH + 3 H(+)</text>
        <dbReference type="Rhea" id="RHEA:13409"/>
        <dbReference type="ChEBI" id="CHEBI:15378"/>
        <dbReference type="ChEBI" id="CHEBI:45075"/>
        <dbReference type="ChEBI" id="CHEBI:57783"/>
        <dbReference type="ChEBI" id="CHEBI:58349"/>
        <dbReference type="ChEBI" id="CHEBI:58703"/>
        <dbReference type="EC" id="1.7.1.13"/>
    </reaction>
</comment>
<comment type="pathway">
    <text evidence="5">tRNA modification; tRNA-queuosine biosynthesis.</text>
</comment>
<dbReference type="PANTHER" id="PTHR34354:SF1">
    <property type="entry name" value="NADPH-DEPENDENT 7-CYANO-7-DEAZAGUANINE REDUCTASE"/>
    <property type="match status" value="1"/>
</dbReference>
<dbReference type="InterPro" id="IPR050084">
    <property type="entry name" value="NADPH_dep_7-cyano-7-deazaG_red"/>
</dbReference>
<comment type="caution">
    <text evidence="8">The sequence shown here is derived from an EMBL/GenBank/DDBJ whole genome shotgun (WGS) entry which is preliminary data.</text>
</comment>
<gene>
    <name evidence="5 8" type="primary">queF</name>
    <name evidence="8" type="ORF">GCM10007877_20320</name>
</gene>
<dbReference type="InterPro" id="IPR029139">
    <property type="entry name" value="QueF_N"/>
</dbReference>
<comment type="similarity">
    <text evidence="5">Belongs to the GTP cyclohydrolase I family. QueF type 2 subfamily.</text>
</comment>
<feature type="binding site" evidence="5">
    <location>
        <begin position="94"/>
        <end position="95"/>
    </location>
    <ligand>
        <name>NADPH</name>
        <dbReference type="ChEBI" id="CHEBI:57783"/>
    </ligand>
</feature>
<organism evidence="8 9">
    <name type="scientific">Marinibactrum halimedae</name>
    <dbReference type="NCBI Taxonomy" id="1444977"/>
    <lineage>
        <taxon>Bacteria</taxon>
        <taxon>Pseudomonadati</taxon>
        <taxon>Pseudomonadota</taxon>
        <taxon>Gammaproteobacteria</taxon>
        <taxon>Cellvibrionales</taxon>
        <taxon>Cellvibrionaceae</taxon>
        <taxon>Marinibactrum</taxon>
    </lineage>
</organism>
<evidence type="ECO:0000313" key="8">
    <source>
        <dbReference type="EMBL" id="GLS26317.1"/>
    </source>
</evidence>
<feature type="active site" description="Thioimide intermediate" evidence="5">
    <location>
        <position position="207"/>
    </location>
</feature>
<keyword evidence="3 5" id="KW-0521">NADP</keyword>
<dbReference type="Proteomes" id="UP001156870">
    <property type="component" value="Unassembled WGS sequence"/>
</dbReference>
<comment type="subcellular location">
    <subcellularLocation>
        <location evidence="5">Cytoplasm</location>
    </subcellularLocation>
</comment>
<evidence type="ECO:0000256" key="6">
    <source>
        <dbReference type="SAM" id="MobiDB-lite"/>
    </source>
</evidence>
<sequence length="299" mass="34064">MSIHKNSQHDHSHHAEGSELGKPTQYVNHYSPELLYPISRQLARDALHISGTLPFRGEDIWTAWEVSWLNEKGKPQVAVAEFRIPVTSPNIIESKSFKLYLNSLNQTRVGSWEELKQRLMRDLSETAGEPVQVELVSLQEAASGLWGKGLHTPQQTGFAESRELPVVLVDNLDIEVDTYLPNAEFLKVNSEEFVEEILVSDLLKSNCPVTGQPDWASVWVHYEGPRLSHEGFLRYIISLRDFQDFHEQCVETLFMDIQRHCAPTKLSVLARYTRRGGLDINPFRSSEQVAPPLGRLVRQ</sequence>
<dbReference type="InterPro" id="IPR016428">
    <property type="entry name" value="QueF_type2"/>
</dbReference>
<dbReference type="InterPro" id="IPR029500">
    <property type="entry name" value="QueF"/>
</dbReference>
<evidence type="ECO:0000256" key="4">
    <source>
        <dbReference type="ARBA" id="ARBA00023002"/>
    </source>
</evidence>
<dbReference type="PIRSF" id="PIRSF004750">
    <property type="entry name" value="Nitrile_oxidored_YqcD_prd"/>
    <property type="match status" value="1"/>
</dbReference>
<dbReference type="EMBL" id="BSPD01000042">
    <property type="protein sequence ID" value="GLS26317.1"/>
    <property type="molecule type" value="Genomic_DNA"/>
</dbReference>
<evidence type="ECO:0000256" key="3">
    <source>
        <dbReference type="ARBA" id="ARBA00022857"/>
    </source>
</evidence>
<dbReference type="PANTHER" id="PTHR34354">
    <property type="entry name" value="NADPH-DEPENDENT 7-CYANO-7-DEAZAGUANINE REDUCTASE"/>
    <property type="match status" value="1"/>
</dbReference>
<dbReference type="GO" id="GO:0008616">
    <property type="term" value="P:tRNA queuosine(34) biosynthetic process"/>
    <property type="evidence" value="ECO:0007669"/>
    <property type="project" value="UniProtKB-UniRule"/>
</dbReference>
<comment type="subunit">
    <text evidence="5">Homodimer.</text>
</comment>
<comment type="function">
    <text evidence="5">Catalyzes the NADPH-dependent reduction of 7-cyano-7-deazaguanine (preQ0) to 7-aminomethyl-7-deazaguanine (preQ1).</text>
</comment>
<feature type="binding site" evidence="5">
    <location>
        <begin position="275"/>
        <end position="276"/>
    </location>
    <ligand>
        <name>NADPH</name>
        <dbReference type="ChEBI" id="CHEBI:57783"/>
    </ligand>
</feature>
<evidence type="ECO:0000259" key="7">
    <source>
        <dbReference type="Pfam" id="PF14819"/>
    </source>
</evidence>
<protein>
    <recommendedName>
        <fullName evidence="5">NADPH-dependent 7-cyano-7-deazaguanine reductase</fullName>
        <ecNumber evidence="5">1.7.1.13</ecNumber>
    </recommendedName>
    <alternativeName>
        <fullName evidence="5">7-cyano-7-carbaguanine reductase</fullName>
    </alternativeName>
    <alternativeName>
        <fullName evidence="5">NADPH-dependent nitrile oxidoreductase</fullName>
    </alternativeName>
    <alternativeName>
        <fullName evidence="5">PreQ(0) reductase</fullName>
    </alternativeName>
</protein>
<feature type="active site" description="Proton donor" evidence="5">
    <location>
        <position position="214"/>
    </location>
</feature>
<dbReference type="NCBIfam" id="TIGR03138">
    <property type="entry name" value="QueF"/>
    <property type="match status" value="1"/>
</dbReference>
<keyword evidence="4 5" id="KW-0560">Oxidoreductase</keyword>
<evidence type="ECO:0000313" key="9">
    <source>
        <dbReference type="Proteomes" id="UP001156870"/>
    </source>
</evidence>
<proteinExistence type="inferred from homology"/>
<feature type="compositionally biased region" description="Basic and acidic residues" evidence="6">
    <location>
        <begin position="7"/>
        <end position="19"/>
    </location>
</feature>
<keyword evidence="2 5" id="KW-0671">Queuosine biosynthesis</keyword>
<dbReference type="InterPro" id="IPR043133">
    <property type="entry name" value="GTP-CH-I_C/QueF"/>
</dbReference>
<reference evidence="8 9" key="1">
    <citation type="journal article" date="2014" name="Int. J. Syst. Evol. Microbiol.">
        <title>Complete genome sequence of Corynebacterium casei LMG S-19264T (=DSM 44701T), isolated from a smear-ripened cheese.</title>
        <authorList>
            <consortium name="US DOE Joint Genome Institute (JGI-PGF)"/>
            <person name="Walter F."/>
            <person name="Albersmeier A."/>
            <person name="Kalinowski J."/>
            <person name="Ruckert C."/>
        </authorList>
    </citation>
    <scope>NUCLEOTIDE SEQUENCE [LARGE SCALE GENOMIC DNA]</scope>
    <source>
        <strain evidence="8 9">NBRC 110095</strain>
    </source>
</reference>
<dbReference type="HAMAP" id="MF_00817">
    <property type="entry name" value="QueF_type2"/>
    <property type="match status" value="1"/>
</dbReference>
<dbReference type="SUPFAM" id="SSF55620">
    <property type="entry name" value="Tetrahydrobiopterin biosynthesis enzymes-like"/>
    <property type="match status" value="1"/>
</dbReference>
<feature type="domain" description="NADPH-dependent 7-cyano-7-deazaguanine reductase N-terminal" evidence="7">
    <location>
        <begin position="26"/>
        <end position="135"/>
    </location>
</feature>